<feature type="transmembrane region" description="Helical" evidence="14">
    <location>
        <begin position="195"/>
        <end position="215"/>
    </location>
</feature>
<dbReference type="SUPFAM" id="SSF52540">
    <property type="entry name" value="P-loop containing nucleoside triphosphate hydrolases"/>
    <property type="match status" value="1"/>
</dbReference>
<dbReference type="Gene3D" id="3.90.70.10">
    <property type="entry name" value="Cysteine proteinases"/>
    <property type="match status" value="1"/>
</dbReference>
<evidence type="ECO:0000259" key="17">
    <source>
        <dbReference type="PROSITE" id="PS50990"/>
    </source>
</evidence>
<dbReference type="GO" id="GO:0016887">
    <property type="term" value="F:ATP hydrolysis activity"/>
    <property type="evidence" value="ECO:0007669"/>
    <property type="project" value="InterPro"/>
</dbReference>
<dbReference type="InterPro" id="IPR017871">
    <property type="entry name" value="ABC_transporter-like_CS"/>
</dbReference>
<keyword evidence="11 14" id="KW-0472">Membrane</keyword>
<dbReference type="GO" id="GO:0006508">
    <property type="term" value="P:proteolysis"/>
    <property type="evidence" value="ECO:0007669"/>
    <property type="project" value="InterPro"/>
</dbReference>
<feature type="domain" description="ABC transmembrane type-1" evidence="16">
    <location>
        <begin position="161"/>
        <end position="439"/>
    </location>
</feature>
<sequence length="727" mass="81403">MKTHPHYEPWLQAMLSVAKFYRLDFSQEHVRMTINHESQSPEQWVLEDMAKQLGLNLRTVAADPRLLDPWRLPLVVELSEQQIAVITKMDDSGSLTLQFSGEQGLETTLTREELATRLQRVIVLRPTESVRDARVDDYIKPYEKNWFWQLALKDWRRYSDIMIVALVANVLALSGMIFSMQIYDRVVPAQSVPTLWVLFSGVMIAILFEFTMRMLRVHISDVIGKRADLRISERVFAHALRIKNGMRSRSTGSFISQIRELESVRELITSTTISAFSDLPFFLFFVAILWMIGGPLAFVVLLAVPLLVIPGLLIQIPLAKLSAEGMRESAIRNATLVEAVQGIEDIKLMRAEQRFQNQWNNTNDVAATVGMKQRWLTGLLMTWTQEVQSIVYAVVLLVGCYLVMSGDMTTGALVGTSILASRTIAPLSQISGVLSRWQSAKVARKGLDDLMQRPIDDPLASKRVHKSHLQGHYQLKNVSFYYDEEEKTEVISLAQLTIKPGEKIALLGRNGSGKSTLLQLLAAMQEPQAGSILLDDIALAHLDPADVRRDMQLLTQHARLFFGSIRDNITLGNPLASDEEIHHALTLSGAIDFVRNQKLGLNAMVNEGGFGMSGGQRQALLLSRAILTSPSILLLDEPTASLDEMSEQHFIHALRQWLNPTKTLVIATHRLAALELVDRIIVLENGKIIKDGPRDAILQQSGLARPASPTRRVTLRNTPPSEQEANS</sequence>
<dbReference type="SUPFAM" id="SSF90123">
    <property type="entry name" value="ABC transporter transmembrane region"/>
    <property type="match status" value="1"/>
</dbReference>
<keyword evidence="4" id="KW-0813">Transport</keyword>
<dbReference type="PROSITE" id="PS00211">
    <property type="entry name" value="ABC_TRANSPORTER_1"/>
    <property type="match status" value="1"/>
</dbReference>
<feature type="transmembrane region" description="Helical" evidence="14">
    <location>
        <begin position="267"/>
        <end position="292"/>
    </location>
</feature>
<keyword evidence="10 14" id="KW-1133">Transmembrane helix</keyword>
<evidence type="ECO:0000256" key="13">
    <source>
        <dbReference type="SAM" id="MobiDB-lite"/>
    </source>
</evidence>
<feature type="domain" description="ABC transporter" evidence="15">
    <location>
        <begin position="473"/>
        <end position="710"/>
    </location>
</feature>
<evidence type="ECO:0000256" key="7">
    <source>
        <dbReference type="ARBA" id="ARBA00022741"/>
    </source>
</evidence>
<dbReference type="AlphaFoldDB" id="A0A1H9LMX6"/>
<evidence type="ECO:0000256" key="11">
    <source>
        <dbReference type="ARBA" id="ARBA00023136"/>
    </source>
</evidence>
<dbReference type="InterPro" id="IPR003439">
    <property type="entry name" value="ABC_transporter-like_ATP-bd"/>
</dbReference>
<keyword evidence="5" id="KW-1003">Cell membrane</keyword>
<dbReference type="RefSeq" id="WP_092677626.1">
    <property type="nucleotide sequence ID" value="NZ_FOGC01000012.1"/>
</dbReference>
<dbReference type="InterPro" id="IPR011527">
    <property type="entry name" value="ABC1_TM_dom"/>
</dbReference>
<keyword evidence="8" id="KW-0378">Hydrolase</keyword>
<evidence type="ECO:0000313" key="18">
    <source>
        <dbReference type="EMBL" id="SER12764.1"/>
    </source>
</evidence>
<keyword evidence="9 18" id="KW-0067">ATP-binding</keyword>
<evidence type="ECO:0000256" key="5">
    <source>
        <dbReference type="ARBA" id="ARBA00022475"/>
    </source>
</evidence>
<dbReference type="PANTHER" id="PTHR43394:SF1">
    <property type="entry name" value="ATP-BINDING CASSETTE SUB-FAMILY B MEMBER 10, MITOCHONDRIAL"/>
    <property type="match status" value="1"/>
</dbReference>
<evidence type="ECO:0000259" key="15">
    <source>
        <dbReference type="PROSITE" id="PS50893"/>
    </source>
</evidence>
<dbReference type="STRING" id="988801.SAMN05216522_1122"/>
<evidence type="ECO:0000256" key="10">
    <source>
        <dbReference type="ARBA" id="ARBA00022989"/>
    </source>
</evidence>
<dbReference type="InterPro" id="IPR036640">
    <property type="entry name" value="ABC1_TM_sf"/>
</dbReference>
<feature type="transmembrane region" description="Helical" evidence="14">
    <location>
        <begin position="161"/>
        <end position="183"/>
    </location>
</feature>
<dbReference type="EMBL" id="FOGC01000012">
    <property type="protein sequence ID" value="SER12764.1"/>
    <property type="molecule type" value="Genomic_DNA"/>
</dbReference>
<accession>A0A1H9LMX6</accession>
<dbReference type="GO" id="GO:0015421">
    <property type="term" value="F:ABC-type oligopeptide transporter activity"/>
    <property type="evidence" value="ECO:0007669"/>
    <property type="project" value="TreeGrafter"/>
</dbReference>
<dbReference type="InterPro" id="IPR039421">
    <property type="entry name" value="Type_1_exporter"/>
</dbReference>
<dbReference type="CDD" id="cd18587">
    <property type="entry name" value="ABC_6TM_LapB_like"/>
    <property type="match status" value="1"/>
</dbReference>
<dbReference type="InterPro" id="IPR003593">
    <property type="entry name" value="AAA+_ATPase"/>
</dbReference>
<dbReference type="Pfam" id="PF00664">
    <property type="entry name" value="ABC_membrane"/>
    <property type="match status" value="1"/>
</dbReference>
<feature type="region of interest" description="Disordered" evidence="13">
    <location>
        <begin position="703"/>
        <end position="727"/>
    </location>
</feature>
<comment type="similarity">
    <text evidence="2">Belongs to the ABC transporter superfamily. Drug exporter-2 (TC 3.A.1.117) family.</text>
</comment>
<keyword evidence="19" id="KW-1185">Reference proteome</keyword>
<evidence type="ECO:0000259" key="16">
    <source>
        <dbReference type="PROSITE" id="PS50929"/>
    </source>
</evidence>
<dbReference type="Proteomes" id="UP000242515">
    <property type="component" value="Unassembled WGS sequence"/>
</dbReference>
<dbReference type="GO" id="GO:0008233">
    <property type="term" value="F:peptidase activity"/>
    <property type="evidence" value="ECO:0007669"/>
    <property type="project" value="InterPro"/>
</dbReference>
<proteinExistence type="inferred from homology"/>
<dbReference type="InterPro" id="IPR005074">
    <property type="entry name" value="Peptidase_C39"/>
</dbReference>
<reference evidence="19" key="1">
    <citation type="submission" date="2016-10" db="EMBL/GenBank/DDBJ databases">
        <authorList>
            <person name="Varghese N."/>
            <person name="Submissions S."/>
        </authorList>
    </citation>
    <scope>NUCLEOTIDE SEQUENCE [LARGE SCALE GENOMIC DNA]</scope>
    <source>
        <strain evidence="19">8N4</strain>
    </source>
</reference>
<dbReference type="PROSITE" id="PS50990">
    <property type="entry name" value="PEPTIDASE_C39"/>
    <property type="match status" value="1"/>
</dbReference>
<feature type="domain" description="Peptidase C39" evidence="17">
    <location>
        <begin position="2"/>
        <end position="125"/>
    </location>
</feature>
<dbReference type="InterPro" id="IPR017750">
    <property type="entry name" value="ATPase_T1SS"/>
</dbReference>
<comment type="subcellular location">
    <subcellularLocation>
        <location evidence="1">Cell membrane</location>
        <topology evidence="1">Multi-pass membrane protein</topology>
    </subcellularLocation>
</comment>
<name>A0A1H9LMX6_9GAMM</name>
<protein>
    <recommendedName>
        <fullName evidence="3">ABC-type xenobiotic transporter</fullName>
        <ecNumber evidence="3">7.6.2.2</ecNumber>
    </recommendedName>
</protein>
<evidence type="ECO:0000256" key="3">
    <source>
        <dbReference type="ARBA" id="ARBA00012191"/>
    </source>
</evidence>
<gene>
    <name evidence="18" type="ORF">SAMN05216522_1122</name>
</gene>
<feature type="compositionally biased region" description="Polar residues" evidence="13">
    <location>
        <begin position="715"/>
        <end position="727"/>
    </location>
</feature>
<dbReference type="InterPro" id="IPR027417">
    <property type="entry name" value="P-loop_NTPase"/>
</dbReference>
<dbReference type="SMART" id="SM00382">
    <property type="entry name" value="AAA"/>
    <property type="match status" value="1"/>
</dbReference>
<evidence type="ECO:0000256" key="6">
    <source>
        <dbReference type="ARBA" id="ARBA00022692"/>
    </source>
</evidence>
<keyword evidence="6 14" id="KW-0812">Transmembrane</keyword>
<dbReference type="Pfam" id="PF00005">
    <property type="entry name" value="ABC_tran"/>
    <property type="match status" value="1"/>
</dbReference>
<evidence type="ECO:0000256" key="14">
    <source>
        <dbReference type="SAM" id="Phobius"/>
    </source>
</evidence>
<evidence type="ECO:0000256" key="4">
    <source>
        <dbReference type="ARBA" id="ARBA00022448"/>
    </source>
</evidence>
<dbReference type="PROSITE" id="PS50893">
    <property type="entry name" value="ABC_TRANSPORTER_2"/>
    <property type="match status" value="1"/>
</dbReference>
<dbReference type="EC" id="7.6.2.2" evidence="3"/>
<dbReference type="Gene3D" id="1.20.1560.10">
    <property type="entry name" value="ABC transporter type 1, transmembrane domain"/>
    <property type="match status" value="1"/>
</dbReference>
<dbReference type="GO" id="GO:0005886">
    <property type="term" value="C:plasma membrane"/>
    <property type="evidence" value="ECO:0007669"/>
    <property type="project" value="UniProtKB-SubCell"/>
</dbReference>
<organism evidence="18 19">
    <name type="scientific">Rosenbergiella nectarea</name>
    <dbReference type="NCBI Taxonomy" id="988801"/>
    <lineage>
        <taxon>Bacteria</taxon>
        <taxon>Pseudomonadati</taxon>
        <taxon>Pseudomonadota</taxon>
        <taxon>Gammaproteobacteria</taxon>
        <taxon>Enterobacterales</taxon>
        <taxon>Erwiniaceae</taxon>
        <taxon>Rosenbergiella</taxon>
    </lineage>
</organism>
<evidence type="ECO:0000256" key="8">
    <source>
        <dbReference type="ARBA" id="ARBA00022801"/>
    </source>
</evidence>
<dbReference type="PANTHER" id="PTHR43394">
    <property type="entry name" value="ATP-DEPENDENT PERMEASE MDL1, MITOCHONDRIAL"/>
    <property type="match status" value="1"/>
</dbReference>
<evidence type="ECO:0000313" key="19">
    <source>
        <dbReference type="Proteomes" id="UP000242515"/>
    </source>
</evidence>
<dbReference type="NCBIfam" id="TIGR03375">
    <property type="entry name" value="type_I_sec_LssB"/>
    <property type="match status" value="1"/>
</dbReference>
<keyword evidence="7" id="KW-0547">Nucleotide-binding</keyword>
<evidence type="ECO:0000256" key="2">
    <source>
        <dbReference type="ARBA" id="ARBA00006526"/>
    </source>
</evidence>
<evidence type="ECO:0000256" key="1">
    <source>
        <dbReference type="ARBA" id="ARBA00004651"/>
    </source>
</evidence>
<dbReference type="Gene3D" id="3.40.50.300">
    <property type="entry name" value="P-loop containing nucleotide triphosphate hydrolases"/>
    <property type="match status" value="1"/>
</dbReference>
<dbReference type="FunFam" id="3.40.50.300:FF:000299">
    <property type="entry name" value="ABC transporter ATP-binding protein/permease"/>
    <property type="match status" value="1"/>
</dbReference>
<dbReference type="OrthoDB" id="9787557at2"/>
<evidence type="ECO:0000256" key="12">
    <source>
        <dbReference type="ARBA" id="ARBA00034018"/>
    </source>
</evidence>
<evidence type="ECO:0000256" key="9">
    <source>
        <dbReference type="ARBA" id="ARBA00022840"/>
    </source>
</evidence>
<dbReference type="PROSITE" id="PS50929">
    <property type="entry name" value="ABC_TM1F"/>
    <property type="match status" value="1"/>
</dbReference>
<dbReference type="GO" id="GO:0008559">
    <property type="term" value="F:ABC-type xenobiotic transporter activity"/>
    <property type="evidence" value="ECO:0007669"/>
    <property type="project" value="UniProtKB-EC"/>
</dbReference>
<dbReference type="GO" id="GO:0005524">
    <property type="term" value="F:ATP binding"/>
    <property type="evidence" value="ECO:0007669"/>
    <property type="project" value="UniProtKB-KW"/>
</dbReference>
<comment type="catalytic activity">
    <reaction evidence="12">
        <text>ATP + H2O + xenobioticSide 1 = ADP + phosphate + xenobioticSide 2.</text>
        <dbReference type="EC" id="7.6.2.2"/>
    </reaction>
</comment>